<dbReference type="Gene3D" id="2.40.280.10">
    <property type="match status" value="1"/>
</dbReference>
<evidence type="ECO:0000256" key="4">
    <source>
        <dbReference type="SAM" id="Coils"/>
    </source>
</evidence>
<name>A0A2M6ITS3_9BACT</name>
<evidence type="ECO:0000256" key="1">
    <source>
        <dbReference type="ARBA" id="ARBA00022490"/>
    </source>
</evidence>
<accession>A0A2M6ITS3</accession>
<evidence type="ECO:0000313" key="6">
    <source>
        <dbReference type="Proteomes" id="UP000231056"/>
    </source>
</evidence>
<protein>
    <recommendedName>
        <fullName evidence="3">SsrA-binding protein</fullName>
    </recommendedName>
    <alternativeName>
        <fullName evidence="3">Small protein B</fullName>
    </alternativeName>
</protein>
<evidence type="ECO:0000313" key="5">
    <source>
        <dbReference type="EMBL" id="PIQ73272.1"/>
    </source>
</evidence>
<dbReference type="Pfam" id="PF01668">
    <property type="entry name" value="SmpB"/>
    <property type="match status" value="1"/>
</dbReference>
<feature type="coiled-coil region" evidence="4">
    <location>
        <begin position="122"/>
        <end position="149"/>
    </location>
</feature>
<evidence type="ECO:0000256" key="3">
    <source>
        <dbReference type="HAMAP-Rule" id="MF_00023"/>
    </source>
</evidence>
<dbReference type="GO" id="GO:0003723">
    <property type="term" value="F:RNA binding"/>
    <property type="evidence" value="ECO:0007669"/>
    <property type="project" value="UniProtKB-UniRule"/>
</dbReference>
<comment type="function">
    <text evidence="3">Required for rescue of stalled ribosomes mediated by trans-translation. Binds to transfer-messenger RNA (tmRNA), required for stable association of tmRNA with ribosomes. tmRNA and SmpB together mimic tRNA shape, replacing the anticodon stem-loop with SmpB. tmRNA is encoded by the ssrA gene; the 2 termini fold to resemble tRNA(Ala) and it encodes a 'tag peptide', a short internal open reading frame. During trans-translation Ala-aminoacylated tmRNA acts like a tRNA, entering the A-site of stalled ribosomes, displacing the stalled mRNA. The ribosome then switches to translate the ORF on the tmRNA; the nascent peptide is terminated with the 'tag peptide' encoded by the tmRNA and targeted for degradation. The ribosome is freed to recommence translation, which seems to be the essential function of trans-translation.</text>
</comment>
<gene>
    <name evidence="3" type="primary">smpB</name>
    <name evidence="5" type="ORF">COV58_03425</name>
</gene>
<dbReference type="InterPro" id="IPR000037">
    <property type="entry name" value="SsrA-bd_prot"/>
</dbReference>
<dbReference type="InterPro" id="IPR023620">
    <property type="entry name" value="SmpB"/>
</dbReference>
<keyword evidence="1 3" id="KW-0963">Cytoplasm</keyword>
<dbReference type="PANTHER" id="PTHR30308:SF2">
    <property type="entry name" value="SSRA-BINDING PROTEIN"/>
    <property type="match status" value="1"/>
</dbReference>
<evidence type="ECO:0000256" key="2">
    <source>
        <dbReference type="ARBA" id="ARBA00022884"/>
    </source>
</evidence>
<reference evidence="5 6" key="1">
    <citation type="submission" date="2017-09" db="EMBL/GenBank/DDBJ databases">
        <title>Depth-based differentiation of microbial function through sediment-hosted aquifers and enrichment of novel symbionts in the deep terrestrial subsurface.</title>
        <authorList>
            <person name="Probst A.J."/>
            <person name="Ladd B."/>
            <person name="Jarett J.K."/>
            <person name="Geller-Mcgrath D.E."/>
            <person name="Sieber C.M."/>
            <person name="Emerson J.B."/>
            <person name="Anantharaman K."/>
            <person name="Thomas B.C."/>
            <person name="Malmstrom R."/>
            <person name="Stieglmeier M."/>
            <person name="Klingl A."/>
            <person name="Woyke T."/>
            <person name="Ryan C.M."/>
            <person name="Banfield J.F."/>
        </authorList>
    </citation>
    <scope>NUCLEOTIDE SEQUENCE [LARGE SCALE GENOMIC DNA]</scope>
    <source>
        <strain evidence="5">CG11_big_fil_rev_8_21_14_0_20_36_8</strain>
    </source>
</reference>
<dbReference type="SUPFAM" id="SSF74982">
    <property type="entry name" value="Small protein B (SmpB)"/>
    <property type="match status" value="1"/>
</dbReference>
<proteinExistence type="inferred from homology"/>
<dbReference type="GO" id="GO:0070929">
    <property type="term" value="P:trans-translation"/>
    <property type="evidence" value="ECO:0007669"/>
    <property type="project" value="UniProtKB-UniRule"/>
</dbReference>
<dbReference type="Proteomes" id="UP000231056">
    <property type="component" value="Unassembled WGS sequence"/>
</dbReference>
<comment type="similarity">
    <text evidence="3">Belongs to the SmpB family.</text>
</comment>
<dbReference type="EMBL" id="PCVM01000079">
    <property type="protein sequence ID" value="PIQ73272.1"/>
    <property type="molecule type" value="Genomic_DNA"/>
</dbReference>
<dbReference type="AlphaFoldDB" id="A0A2M6ITS3"/>
<dbReference type="PANTHER" id="PTHR30308">
    <property type="entry name" value="TMRNA-BINDING COMPONENT OF TRANS-TRANSLATION TAGGING COMPLEX"/>
    <property type="match status" value="1"/>
</dbReference>
<comment type="subcellular location">
    <subcellularLocation>
        <location evidence="3">Cytoplasm</location>
    </subcellularLocation>
    <text evidence="3">The tmRNA-SmpB complex associates with stalled 70S ribosomes.</text>
</comment>
<comment type="caution">
    <text evidence="5">The sequence shown here is derived from an EMBL/GenBank/DDBJ whole genome shotgun (WGS) entry which is preliminary data.</text>
</comment>
<organism evidence="5 6">
    <name type="scientific">Candidatus Roizmanbacteria bacterium CG11_big_fil_rev_8_21_14_0_20_36_8</name>
    <dbReference type="NCBI Taxonomy" id="1974856"/>
    <lineage>
        <taxon>Bacteria</taxon>
        <taxon>Candidatus Roizmaniibacteriota</taxon>
    </lineage>
</organism>
<dbReference type="HAMAP" id="MF_00023">
    <property type="entry name" value="SmpB"/>
    <property type="match status" value="1"/>
</dbReference>
<dbReference type="GO" id="GO:0005829">
    <property type="term" value="C:cytosol"/>
    <property type="evidence" value="ECO:0007669"/>
    <property type="project" value="TreeGrafter"/>
</dbReference>
<dbReference type="GO" id="GO:0070930">
    <property type="term" value="P:trans-translation-dependent protein tagging"/>
    <property type="evidence" value="ECO:0007669"/>
    <property type="project" value="TreeGrafter"/>
</dbReference>
<keyword evidence="2 3" id="KW-0694">RNA-binding</keyword>
<keyword evidence="4" id="KW-0175">Coiled coil</keyword>
<sequence>MAVINRLFKRDYEAVDTFDVGMVLNGPEVKSVRLGNIRLESAFGKIINGEIYLINSEIPLYRFAKVENYEPARKRKLLLNKKEILKIFTKLNTGGRLTLIPVACYNKGRRIKLSLAVARGRGEIAKKKLERLEDIKREEKKDMKEFMKS</sequence>